<proteinExistence type="predicted"/>
<feature type="transmembrane region" description="Helical" evidence="2">
    <location>
        <begin position="6"/>
        <end position="26"/>
    </location>
</feature>
<dbReference type="GO" id="GO:0016740">
    <property type="term" value="F:transferase activity"/>
    <property type="evidence" value="ECO:0007669"/>
    <property type="project" value="UniProtKB-KW"/>
</dbReference>
<evidence type="ECO:0000313" key="3">
    <source>
        <dbReference type="EMBL" id="KAK1436595.1"/>
    </source>
</evidence>
<keyword evidence="1" id="KW-0808">Transferase</keyword>
<evidence type="ECO:0000256" key="1">
    <source>
        <dbReference type="ARBA" id="ARBA00022679"/>
    </source>
</evidence>
<reference evidence="3" key="1">
    <citation type="journal article" date="2023" name="bioRxiv">
        <title>Improved chromosome-level genome assembly for marigold (Tagetes erecta).</title>
        <authorList>
            <person name="Jiang F."/>
            <person name="Yuan L."/>
            <person name="Wang S."/>
            <person name="Wang H."/>
            <person name="Xu D."/>
            <person name="Wang A."/>
            <person name="Fan W."/>
        </authorList>
    </citation>
    <scope>NUCLEOTIDE SEQUENCE</scope>
    <source>
        <strain evidence="3">WSJ</strain>
        <tissue evidence="3">Leaf</tissue>
    </source>
</reference>
<organism evidence="3 4">
    <name type="scientific">Tagetes erecta</name>
    <name type="common">African marigold</name>
    <dbReference type="NCBI Taxonomy" id="13708"/>
    <lineage>
        <taxon>Eukaryota</taxon>
        <taxon>Viridiplantae</taxon>
        <taxon>Streptophyta</taxon>
        <taxon>Embryophyta</taxon>
        <taxon>Tracheophyta</taxon>
        <taxon>Spermatophyta</taxon>
        <taxon>Magnoliopsida</taxon>
        <taxon>eudicotyledons</taxon>
        <taxon>Gunneridae</taxon>
        <taxon>Pentapetalae</taxon>
        <taxon>asterids</taxon>
        <taxon>campanulids</taxon>
        <taxon>Asterales</taxon>
        <taxon>Asteraceae</taxon>
        <taxon>Asteroideae</taxon>
        <taxon>Heliantheae alliance</taxon>
        <taxon>Tageteae</taxon>
        <taxon>Tagetes</taxon>
    </lineage>
</organism>
<dbReference type="AlphaFoldDB" id="A0AAD8L6H4"/>
<dbReference type="PANTHER" id="PTHR31896">
    <property type="entry name" value="FAMILY REGULATORY PROTEIN, PUTATIVE (AFU_ORTHOLOGUE AFUA_3G14730)-RELATED"/>
    <property type="match status" value="1"/>
</dbReference>
<protein>
    <submittedName>
        <fullName evidence="3">Uncharacterized protein</fullName>
    </submittedName>
</protein>
<dbReference type="Proteomes" id="UP001229421">
    <property type="component" value="Unassembled WGS sequence"/>
</dbReference>
<sequence>MSVFHLLIYYIYIYIYICSLTSFWIYGVGWAALRLHGAVVSHGDDRIKETMNGCGNKLDWTVTFRLRRDGGGSMDVGICMLPKNMAAFERDEEFSKVTDGE</sequence>
<dbReference type="EMBL" id="JAUHHV010000001">
    <property type="protein sequence ID" value="KAK1436595.1"/>
    <property type="molecule type" value="Genomic_DNA"/>
</dbReference>
<dbReference type="InterPro" id="IPR051283">
    <property type="entry name" value="Sec_Metabolite_Acyltrans"/>
</dbReference>
<accession>A0AAD8L6H4</accession>
<keyword evidence="2" id="KW-1133">Transmembrane helix</keyword>
<keyword evidence="2" id="KW-0812">Transmembrane</keyword>
<keyword evidence="4" id="KW-1185">Reference proteome</keyword>
<comment type="caution">
    <text evidence="3">The sequence shown here is derived from an EMBL/GenBank/DDBJ whole genome shotgun (WGS) entry which is preliminary data.</text>
</comment>
<dbReference type="InterPro" id="IPR023213">
    <property type="entry name" value="CAT-like_dom_sf"/>
</dbReference>
<dbReference type="Gene3D" id="3.30.559.10">
    <property type="entry name" value="Chloramphenicol acetyltransferase-like domain"/>
    <property type="match status" value="1"/>
</dbReference>
<gene>
    <name evidence="3" type="ORF">QVD17_02377</name>
</gene>
<evidence type="ECO:0000256" key="2">
    <source>
        <dbReference type="SAM" id="Phobius"/>
    </source>
</evidence>
<evidence type="ECO:0000313" key="4">
    <source>
        <dbReference type="Proteomes" id="UP001229421"/>
    </source>
</evidence>
<name>A0AAD8L6H4_TARER</name>
<keyword evidence="2" id="KW-0472">Membrane</keyword>
<dbReference type="PANTHER" id="PTHR31896:SF12">
    <property type="entry name" value="HXXXD-TYPE ACYL-TRANSFERASE FAMILY PROTEIN"/>
    <property type="match status" value="1"/>
</dbReference>